<dbReference type="InterPro" id="IPR029058">
    <property type="entry name" value="AB_hydrolase_fold"/>
</dbReference>
<comment type="caution">
    <text evidence="1">The sequence shown here is derived from an EMBL/GenBank/DDBJ whole genome shotgun (WGS) entry which is preliminary data.</text>
</comment>
<evidence type="ECO:0000313" key="2">
    <source>
        <dbReference type="Proteomes" id="UP000230842"/>
    </source>
</evidence>
<dbReference type="Gene3D" id="3.40.50.1820">
    <property type="entry name" value="alpha/beta hydrolase"/>
    <property type="match status" value="1"/>
</dbReference>
<evidence type="ECO:0000313" key="1">
    <source>
        <dbReference type="EMBL" id="PJJ57171.1"/>
    </source>
</evidence>
<sequence>MAERLPIIYVRGFGGGQRGIDSLVDDPFYGFNVGSTHVRVGPKGAPRFHQFEGPLLRLMNEDRYNLAVGGNQQQLLLDAGAGELAPDSLWVYRFYDRNSSTFGEEPEPYEIARAAQGLADFIALVREKTAGAPMVNLVAHSMGGLICRAAIQKHLDDPASVVSKLCTIGTPHGGIDPKLGGGIGDWVIKTFGPAGSDIFAPEVMAGYMVPESELSDAKPAEDWDPRTMLNGFPTDRVLSIAGTNARDYEVALGLSAKAMGEQSDGLVAIRNAVVLGSARAYVHRSHSGRYGLVNSEEVYQNLKRFLLGSLRVDFHLAGLDPARLTADDDRTWQADVKLAIRELPVLVHEQTAAHHCPVDLEKLTEAETPLLTVFLAPGSKSTIRYALNLRLASLVARGGWFNFGDHLEQIADWDDSLLVELEIKPVGDPEAGNVVGGACAWNSELAGPVRSSTLAPNVMEWTGGSENGWSGVVQLPETARTLLGPDAHLRFDARLW</sequence>
<dbReference type="AlphaFoldDB" id="A0A0B2BP13"/>
<accession>A0A0B2BP13</accession>
<dbReference type="Proteomes" id="UP000230842">
    <property type="component" value="Unassembled WGS sequence"/>
</dbReference>
<protein>
    <recommendedName>
        <fullName evidence="3">PGAP1-like protein</fullName>
    </recommendedName>
</protein>
<proteinExistence type="predicted"/>
<dbReference type="RefSeq" id="WP_039340617.1">
    <property type="nucleotide sequence ID" value="NZ_PGEZ01000001.1"/>
</dbReference>
<gene>
    <name evidence="1" type="ORF">CLV56_1393</name>
</gene>
<evidence type="ECO:0008006" key="3">
    <source>
        <dbReference type="Google" id="ProtNLM"/>
    </source>
</evidence>
<organism evidence="1 2">
    <name type="scientific">Mumia flava</name>
    <dbReference type="NCBI Taxonomy" id="1348852"/>
    <lineage>
        <taxon>Bacteria</taxon>
        <taxon>Bacillati</taxon>
        <taxon>Actinomycetota</taxon>
        <taxon>Actinomycetes</taxon>
        <taxon>Propionibacteriales</taxon>
        <taxon>Nocardioidaceae</taxon>
        <taxon>Mumia</taxon>
    </lineage>
</organism>
<reference evidence="1 2" key="1">
    <citation type="submission" date="2017-11" db="EMBL/GenBank/DDBJ databases">
        <title>Genomic Encyclopedia of Archaeal and Bacterial Type Strains, Phase II (KMG-II): From Individual Species to Whole Genera.</title>
        <authorList>
            <person name="Goeker M."/>
        </authorList>
    </citation>
    <scope>NUCLEOTIDE SEQUENCE [LARGE SCALE GENOMIC DNA]</scope>
    <source>
        <strain evidence="1 2">DSM 27763</strain>
    </source>
</reference>
<keyword evidence="2" id="KW-1185">Reference proteome</keyword>
<dbReference type="OrthoDB" id="556502at2"/>
<dbReference type="EMBL" id="PGEZ01000001">
    <property type="protein sequence ID" value="PJJ57171.1"/>
    <property type="molecule type" value="Genomic_DNA"/>
</dbReference>
<dbReference type="SUPFAM" id="SSF53474">
    <property type="entry name" value="alpha/beta-Hydrolases"/>
    <property type="match status" value="1"/>
</dbReference>
<name>A0A0B2BP13_9ACTN</name>